<accession>A0AAW2HP29</accession>
<protein>
    <submittedName>
        <fullName evidence="1">Uncharacterized protein</fullName>
    </submittedName>
</protein>
<name>A0AAW2HP29_9NEOP</name>
<proteinExistence type="predicted"/>
<gene>
    <name evidence="1" type="ORF">PYX00_008528</name>
</gene>
<reference evidence="1" key="1">
    <citation type="journal article" date="2024" name="Gigascience">
        <title>Chromosome-level genome of the poultry shaft louse Menopon gallinae provides insight into the host-switching and adaptive evolution of parasitic lice.</title>
        <authorList>
            <person name="Xu Y."/>
            <person name="Ma L."/>
            <person name="Liu S."/>
            <person name="Liang Y."/>
            <person name="Liu Q."/>
            <person name="He Z."/>
            <person name="Tian L."/>
            <person name="Duan Y."/>
            <person name="Cai W."/>
            <person name="Li H."/>
            <person name="Song F."/>
        </authorList>
    </citation>
    <scope>NUCLEOTIDE SEQUENCE</scope>
    <source>
        <strain evidence="1">Cailab_2023a</strain>
    </source>
</reference>
<sequence length="95" mass="10254">MMSNGCASLEFIATIPNHDDVFFCIVVHIIQATLLARSLVVPTLSPPPPITLTPTTTGREKGFRNGDSNEVFGEGRCTWQVSLLGSVRVVEAIDP</sequence>
<dbReference type="AlphaFoldDB" id="A0AAW2HP29"/>
<organism evidence="1">
    <name type="scientific">Menopon gallinae</name>
    <name type="common">poultry shaft louse</name>
    <dbReference type="NCBI Taxonomy" id="328185"/>
    <lineage>
        <taxon>Eukaryota</taxon>
        <taxon>Metazoa</taxon>
        <taxon>Ecdysozoa</taxon>
        <taxon>Arthropoda</taxon>
        <taxon>Hexapoda</taxon>
        <taxon>Insecta</taxon>
        <taxon>Pterygota</taxon>
        <taxon>Neoptera</taxon>
        <taxon>Paraneoptera</taxon>
        <taxon>Psocodea</taxon>
        <taxon>Troctomorpha</taxon>
        <taxon>Phthiraptera</taxon>
        <taxon>Amblycera</taxon>
        <taxon>Menoponidae</taxon>
        <taxon>Menopon</taxon>
    </lineage>
</organism>
<comment type="caution">
    <text evidence="1">The sequence shown here is derived from an EMBL/GenBank/DDBJ whole genome shotgun (WGS) entry which is preliminary data.</text>
</comment>
<evidence type="ECO:0000313" key="1">
    <source>
        <dbReference type="EMBL" id="KAL0271423.1"/>
    </source>
</evidence>
<dbReference type="EMBL" id="JARGDH010000004">
    <property type="protein sequence ID" value="KAL0271423.1"/>
    <property type="molecule type" value="Genomic_DNA"/>
</dbReference>